<dbReference type="InterPro" id="IPR017438">
    <property type="entry name" value="ATP-NAD_kinase_N"/>
</dbReference>
<dbReference type="EMBL" id="CAJHNH020001364">
    <property type="protein sequence ID" value="CAG5122781.1"/>
    <property type="molecule type" value="Genomic_DNA"/>
</dbReference>
<comment type="caution">
    <text evidence="2">The sequence shown here is derived from an EMBL/GenBank/DDBJ whole genome shotgun (WGS) entry which is preliminary data.</text>
</comment>
<gene>
    <name evidence="2" type="ORF">CUNI_LOCUS8339</name>
</gene>
<protein>
    <recommendedName>
        <fullName evidence="1">DAGKc domain-containing protein</fullName>
    </recommendedName>
</protein>
<dbReference type="PANTHER" id="PTHR12358">
    <property type="entry name" value="SPHINGOSINE KINASE"/>
    <property type="match status" value="1"/>
</dbReference>
<dbReference type="OrthoDB" id="6148676at2759"/>
<keyword evidence="3" id="KW-1185">Reference proteome</keyword>
<dbReference type="GO" id="GO:0016020">
    <property type="term" value="C:membrane"/>
    <property type="evidence" value="ECO:0007669"/>
    <property type="project" value="GOC"/>
</dbReference>
<evidence type="ECO:0000313" key="3">
    <source>
        <dbReference type="Proteomes" id="UP000678393"/>
    </source>
</evidence>
<dbReference type="Pfam" id="PF00781">
    <property type="entry name" value="DAGK_cat"/>
    <property type="match status" value="1"/>
</dbReference>
<evidence type="ECO:0000259" key="1">
    <source>
        <dbReference type="PROSITE" id="PS50146"/>
    </source>
</evidence>
<dbReference type="InterPro" id="IPR050187">
    <property type="entry name" value="Lipid_Phosphate_FormReg"/>
</dbReference>
<dbReference type="GO" id="GO:0006672">
    <property type="term" value="P:ceramide metabolic process"/>
    <property type="evidence" value="ECO:0007669"/>
    <property type="project" value="TreeGrafter"/>
</dbReference>
<dbReference type="Proteomes" id="UP000678393">
    <property type="component" value="Unassembled WGS sequence"/>
</dbReference>
<feature type="domain" description="DAGKc" evidence="1">
    <location>
        <begin position="127"/>
        <end position="264"/>
    </location>
</feature>
<name>A0A8S3Z6F3_9EUPU</name>
<feature type="non-terminal residue" evidence="2">
    <location>
        <position position="264"/>
    </location>
</feature>
<dbReference type="AlphaFoldDB" id="A0A8S3Z6F3"/>
<dbReference type="SUPFAM" id="SSF111331">
    <property type="entry name" value="NAD kinase/diacylglycerol kinase-like"/>
    <property type="match status" value="1"/>
</dbReference>
<evidence type="ECO:0000313" key="2">
    <source>
        <dbReference type="EMBL" id="CAG5122781.1"/>
    </source>
</evidence>
<organism evidence="2 3">
    <name type="scientific">Candidula unifasciata</name>
    <dbReference type="NCBI Taxonomy" id="100452"/>
    <lineage>
        <taxon>Eukaryota</taxon>
        <taxon>Metazoa</taxon>
        <taxon>Spiralia</taxon>
        <taxon>Lophotrochozoa</taxon>
        <taxon>Mollusca</taxon>
        <taxon>Gastropoda</taxon>
        <taxon>Heterobranchia</taxon>
        <taxon>Euthyneura</taxon>
        <taxon>Panpulmonata</taxon>
        <taxon>Eupulmonata</taxon>
        <taxon>Stylommatophora</taxon>
        <taxon>Helicina</taxon>
        <taxon>Helicoidea</taxon>
        <taxon>Geomitridae</taxon>
        <taxon>Candidula</taxon>
    </lineage>
</organism>
<sequence>GDQVCHEGDHIQYEHPEGGFLLEDVVSVSGTEKRLTVRHDGLAFESQVTGASSKNNTDLCLIWQDVICAVKDAQSKSGKQLDSFTVHYIHHKGSNKLKVQHVQVTTREGEVDKWIHAINMKCQKVPGRPKKVFVIINPISGSKTGLKVYQKKVAPLFDLAGMHTTVTITERSKHAVELGEHQDFSGYDAIVVVGGDGLYQEVLLGFTVRIQKEAKVDYNNPESVFIKPAIPFGVIPTGTGNGIAGWCYGILDEVTAALNIIRDN</sequence>
<feature type="non-terminal residue" evidence="2">
    <location>
        <position position="1"/>
    </location>
</feature>
<accession>A0A8S3Z6F3</accession>
<reference evidence="2" key="1">
    <citation type="submission" date="2021-04" db="EMBL/GenBank/DDBJ databases">
        <authorList>
            <consortium name="Molecular Ecology Group"/>
        </authorList>
    </citation>
    <scope>NUCLEOTIDE SEQUENCE</scope>
</reference>
<dbReference type="GO" id="GO:0001729">
    <property type="term" value="F:ceramide kinase activity"/>
    <property type="evidence" value="ECO:0007669"/>
    <property type="project" value="TreeGrafter"/>
</dbReference>
<dbReference type="Gene3D" id="3.40.50.10330">
    <property type="entry name" value="Probable inorganic polyphosphate/atp-NAD kinase, domain 1"/>
    <property type="match status" value="1"/>
</dbReference>
<proteinExistence type="predicted"/>
<dbReference type="InterPro" id="IPR016064">
    <property type="entry name" value="NAD/diacylglycerol_kinase_sf"/>
</dbReference>
<dbReference type="InterPro" id="IPR001206">
    <property type="entry name" value="Diacylglycerol_kinase_cat_dom"/>
</dbReference>
<dbReference type="SMART" id="SM00046">
    <property type="entry name" value="DAGKc"/>
    <property type="match status" value="1"/>
</dbReference>
<dbReference type="PROSITE" id="PS50146">
    <property type="entry name" value="DAGK"/>
    <property type="match status" value="1"/>
</dbReference>
<dbReference type="PANTHER" id="PTHR12358:SF111">
    <property type="entry name" value="CERAMIDE KINASE, ISOFORM A"/>
    <property type="match status" value="1"/>
</dbReference>